<protein>
    <recommendedName>
        <fullName evidence="1">NADPH-dependent FMN reductase-like domain-containing protein</fullName>
    </recommendedName>
</protein>
<dbReference type="Pfam" id="PF03358">
    <property type="entry name" value="FMN_red"/>
    <property type="match status" value="1"/>
</dbReference>
<evidence type="ECO:0000313" key="3">
    <source>
        <dbReference type="Proteomes" id="UP000399805"/>
    </source>
</evidence>
<reference evidence="2 3" key="1">
    <citation type="submission" date="2019-09" db="EMBL/GenBank/DDBJ databases">
        <authorList>
            <person name="Leyn A S."/>
        </authorList>
    </citation>
    <scope>NUCLEOTIDE SEQUENCE [LARGE SCALE GENOMIC DNA]</scope>
    <source>
        <strain evidence="2">AA231_1</strain>
    </source>
</reference>
<feature type="domain" description="NADPH-dependent FMN reductase-like" evidence="1">
    <location>
        <begin position="1"/>
        <end position="151"/>
    </location>
</feature>
<dbReference type="RefSeq" id="WP_155542407.1">
    <property type="nucleotide sequence ID" value="NZ_CABVGP010000001.1"/>
</dbReference>
<dbReference type="PANTHER" id="PTHR30543">
    <property type="entry name" value="CHROMATE REDUCTASE"/>
    <property type="match status" value="1"/>
</dbReference>
<dbReference type="InterPro" id="IPR029039">
    <property type="entry name" value="Flavoprotein-like_sf"/>
</dbReference>
<dbReference type="InterPro" id="IPR050712">
    <property type="entry name" value="NAD(P)H-dep_reductase"/>
</dbReference>
<dbReference type="AlphaFoldDB" id="A0A6I8LI53"/>
<accession>A0A6I8LI53</accession>
<name>A0A6I8LI53_9PSEU</name>
<dbReference type="GO" id="GO:0005829">
    <property type="term" value="C:cytosol"/>
    <property type="evidence" value="ECO:0007669"/>
    <property type="project" value="TreeGrafter"/>
</dbReference>
<dbReference type="PANTHER" id="PTHR30543:SF21">
    <property type="entry name" value="NAD(P)H-DEPENDENT FMN REDUCTASE LOT6"/>
    <property type="match status" value="1"/>
</dbReference>
<organism evidence="2 3">
    <name type="scientific">Amycolatopsis camponoti</name>
    <dbReference type="NCBI Taxonomy" id="2606593"/>
    <lineage>
        <taxon>Bacteria</taxon>
        <taxon>Bacillati</taxon>
        <taxon>Actinomycetota</taxon>
        <taxon>Actinomycetes</taxon>
        <taxon>Pseudonocardiales</taxon>
        <taxon>Pseudonocardiaceae</taxon>
        <taxon>Amycolatopsis</taxon>
    </lineage>
</organism>
<dbReference type="GO" id="GO:0010181">
    <property type="term" value="F:FMN binding"/>
    <property type="evidence" value="ECO:0007669"/>
    <property type="project" value="TreeGrafter"/>
</dbReference>
<evidence type="ECO:0000313" key="2">
    <source>
        <dbReference type="EMBL" id="VVJ17194.1"/>
    </source>
</evidence>
<dbReference type="EMBL" id="CABVGP010000001">
    <property type="protein sequence ID" value="VVJ17194.1"/>
    <property type="molecule type" value="Genomic_DNA"/>
</dbReference>
<dbReference type="SUPFAM" id="SSF52218">
    <property type="entry name" value="Flavoproteins"/>
    <property type="match status" value="1"/>
</dbReference>
<proteinExistence type="predicted"/>
<gene>
    <name evidence="2" type="ORF">AA23TX_02215</name>
</gene>
<evidence type="ECO:0000259" key="1">
    <source>
        <dbReference type="Pfam" id="PF03358"/>
    </source>
</evidence>
<dbReference type="Proteomes" id="UP000399805">
    <property type="component" value="Unassembled WGS sequence"/>
</dbReference>
<dbReference type="Gene3D" id="3.40.50.360">
    <property type="match status" value="1"/>
</dbReference>
<dbReference type="InterPro" id="IPR005025">
    <property type="entry name" value="FMN_Rdtase-like_dom"/>
</dbReference>
<keyword evidence="3" id="KW-1185">Reference proteome</keyword>
<sequence length="199" mass="21431">MRIEVILGSTRPGRLGDRVCRFVIGKAALVNGAEFTVLDLADHPMPFFDEPLAPLANHDRRPSAPVRAWLEAMAAADAYVFLTPEYNHAPPAALKNALDFLATEAAGKPATIVSYSTTAHGGALAGQHLRLSLSKAGMLPLPRSLPLAHAHRLFDPTGELVERSDWAPRVAEFVPASLRDLVEHARALKTLEEATTSGM</sequence>
<dbReference type="GO" id="GO:0016491">
    <property type="term" value="F:oxidoreductase activity"/>
    <property type="evidence" value="ECO:0007669"/>
    <property type="project" value="InterPro"/>
</dbReference>